<keyword evidence="2" id="KW-0012">Acyltransferase</keyword>
<dbReference type="Proteomes" id="UP001596004">
    <property type="component" value="Unassembled WGS sequence"/>
</dbReference>
<feature type="domain" description="N-acetyltransferase" evidence="1">
    <location>
        <begin position="46"/>
        <end position="122"/>
    </location>
</feature>
<dbReference type="SUPFAM" id="SSF55729">
    <property type="entry name" value="Acyl-CoA N-acyltransferases (Nat)"/>
    <property type="match status" value="1"/>
</dbReference>
<evidence type="ECO:0000259" key="1">
    <source>
        <dbReference type="Pfam" id="PF13302"/>
    </source>
</evidence>
<sequence>MPLPILESRRVRLRPAGADDGVVLYRILLRLGLSTLPTQEAFLSEFAGHAAAQFRIERRDTGEVVGFSSLHELDPAGHVDLGVYTDPAKILPGLGAEAGILTINYAFATWNIHKVYIRTTRASIPSMGLSINLLAEEGVLRDHLYFQGTLWDLHIFAMYREKWMEFDAERTIRHLAPSAS</sequence>
<dbReference type="EC" id="2.3.-.-" evidence="2"/>
<evidence type="ECO:0000313" key="3">
    <source>
        <dbReference type="Proteomes" id="UP001596004"/>
    </source>
</evidence>
<comment type="caution">
    <text evidence="2">The sequence shown here is derived from an EMBL/GenBank/DDBJ whole genome shotgun (WGS) entry which is preliminary data.</text>
</comment>
<keyword evidence="2" id="KW-0808">Transferase</keyword>
<organism evidence="2 3">
    <name type="scientific">Sphaerisporangium dianthi</name>
    <dbReference type="NCBI Taxonomy" id="1436120"/>
    <lineage>
        <taxon>Bacteria</taxon>
        <taxon>Bacillati</taxon>
        <taxon>Actinomycetota</taxon>
        <taxon>Actinomycetes</taxon>
        <taxon>Streptosporangiales</taxon>
        <taxon>Streptosporangiaceae</taxon>
        <taxon>Sphaerisporangium</taxon>
    </lineage>
</organism>
<accession>A0ABV9CQ39</accession>
<dbReference type="GO" id="GO:0016746">
    <property type="term" value="F:acyltransferase activity"/>
    <property type="evidence" value="ECO:0007669"/>
    <property type="project" value="UniProtKB-KW"/>
</dbReference>
<dbReference type="Gene3D" id="3.40.630.30">
    <property type="match status" value="1"/>
</dbReference>
<dbReference type="RefSeq" id="WP_380845193.1">
    <property type="nucleotide sequence ID" value="NZ_JBHSFP010000023.1"/>
</dbReference>
<dbReference type="InterPro" id="IPR000182">
    <property type="entry name" value="GNAT_dom"/>
</dbReference>
<evidence type="ECO:0000313" key="2">
    <source>
        <dbReference type="EMBL" id="MFC4534473.1"/>
    </source>
</evidence>
<protein>
    <submittedName>
        <fullName evidence="2">GNAT family N-acetyltransferase</fullName>
        <ecNumber evidence="2">2.3.-.-</ecNumber>
    </submittedName>
</protein>
<proteinExistence type="predicted"/>
<keyword evidence="3" id="KW-1185">Reference proteome</keyword>
<reference evidence="3" key="1">
    <citation type="journal article" date="2019" name="Int. J. Syst. Evol. Microbiol.">
        <title>The Global Catalogue of Microorganisms (GCM) 10K type strain sequencing project: providing services to taxonomists for standard genome sequencing and annotation.</title>
        <authorList>
            <consortium name="The Broad Institute Genomics Platform"/>
            <consortium name="The Broad Institute Genome Sequencing Center for Infectious Disease"/>
            <person name="Wu L."/>
            <person name="Ma J."/>
        </authorList>
    </citation>
    <scope>NUCLEOTIDE SEQUENCE [LARGE SCALE GENOMIC DNA]</scope>
    <source>
        <strain evidence="3">CGMCC 4.7132</strain>
    </source>
</reference>
<dbReference type="InterPro" id="IPR016181">
    <property type="entry name" value="Acyl_CoA_acyltransferase"/>
</dbReference>
<dbReference type="Pfam" id="PF13302">
    <property type="entry name" value="Acetyltransf_3"/>
    <property type="match status" value="1"/>
</dbReference>
<gene>
    <name evidence="2" type="ORF">ACFO60_27260</name>
</gene>
<dbReference type="EMBL" id="JBHSFP010000023">
    <property type="protein sequence ID" value="MFC4534473.1"/>
    <property type="molecule type" value="Genomic_DNA"/>
</dbReference>
<name>A0ABV9CQ39_9ACTN</name>